<dbReference type="Pfam" id="PF21075">
    <property type="entry name" value="GDH_ACT1"/>
    <property type="match status" value="1"/>
</dbReference>
<evidence type="ECO:0000259" key="4">
    <source>
        <dbReference type="Pfam" id="PF21074"/>
    </source>
</evidence>
<dbReference type="PIRSF" id="PIRSF036761">
    <property type="entry name" value="GDH_Mll4104"/>
    <property type="match status" value="1"/>
</dbReference>
<dbReference type="GO" id="GO:0004352">
    <property type="term" value="F:glutamate dehydrogenase (NAD+) activity"/>
    <property type="evidence" value="ECO:0007669"/>
    <property type="project" value="UniProtKB-EC"/>
</dbReference>
<dbReference type="InterPro" id="IPR049064">
    <property type="entry name" value="NAD_Glu_DH_ACT3"/>
</dbReference>
<feature type="region of interest" description="Disordered" evidence="2">
    <location>
        <begin position="613"/>
        <end position="635"/>
    </location>
</feature>
<dbReference type="InterPro" id="IPR048381">
    <property type="entry name" value="GDH_C"/>
</dbReference>
<sequence>MPRKVAARKAELLDHVRRMIHDRLDATDIPAVTAFVDTYYAHVPPADAAPLDPETLYGAALAAWTFLRHRKPRHARVRVYNPRFEEHGYQSDRTVVEIVNDDMPFLVDSVTAALGDLGLTVHLVIHPVIGTLRDDHGQLLDVAAPGRPEALRESVMHVEIGQQTDANLLRAIETCIQEVLTEVRAAVDDWPAMAELARATAEGLSETLAERHAAGTVETGLDPDTATEMARFLEWLCENHFTFLGSRDYSFAETDTGLRAEPEPGLGILRDPSVRVFGQLRDLETLPDEVQDHVRDPKPLMITKTAMRARVHRAVPMDAVGVKRFDAAGRLAGITLLVGLFTADVYTNSANSIPLVRHIVARTMARSGFDPHGHDSKRLQHILETLPRDELFQTREDKLLETVLGILDLQERQRTALFVRQDEFQRFVSCLVFIPRDRYDTTLRLAVQHILGTAFGGTVETYSTQVDDSRLARLHLILRTTPGALPPHDPEEIETRLADATRSWTDHLADVLIAAKGEQQGTRLLHRYGEAFPASYRERHSAQAAVADIARIEDAVHGDGFALSLYRPLEAPENEVRFKIYRIGKGASLSDVLPVLENMGFHVHGEVPYELRARLDDGDPGEDPPGGAEGGPRATTGRIWIHDFTMTSASGAVVDVGTVRGPFQQAYAHIWAGTLENDGLNRLIVEAGLDWRQVTVLRAYARYLRQAAFTFSQSYIEQALARHPGITAALISLFEARFDPDHDPAHDPDANPAEGRIKSAIQEDLNAVTNPDEDRILRRFLNLIRSTLRTNHFQRDDRGGPKPWLSLKLDSGAVKGLPLPRPWVEVFVYSPRVEAIHLRGGKVARGGIRWSDRREDFRTEVLGLMKAQMVKNAVIVPVGSKGGFVVKHPPPPDAGREAQQAEGIACYQTFMRGLLDITDNLRGTEVLPPPRVRRRDGDDPYLVVAADKGTAAFSDIANAVSAEYGFWLRDAFASGGSNGYDHKVMGITARGAWEAVKRHFREMGHNTQTQPFTVVGVGDMGGDVFGNGMLLSRFIRMVGAFNHLNIFIDPDPDPETSWTERKRLFDLPRSSWTDYDTAALSEGGRVFSRRAKRVTLTPQIKTLLGVRQDELTPDEVIRALLRLEVDLLWFGGIGTFIKASHETHPQVGDRANDALRVDAREVRARVVGEGANLGVTQRGRIEFAARGGRINTDAVDNSAGVDCSDHEVNIKILLDDIVEAGDLTEKQRNQILGEMTDEVAALVLRDNYLQTQAISMLERYSVEVLDHQSRLMRSLERMGRLNRAVEFLPDDEEIAERNAAGRGLTRPELAVVVAYGKLWIFDEVLESDLTEEPVLSNTMAQYFPTAVQTRFREQIGRHRLRREIIATYVANSMINRVGAAFVTEMMEKTGMRAADIARAYMVVREVYGLRDLWSSIETLDGTVPAGVQLDLLQEVNRLVGRQTQWMLRLGTWPLDVSATVTEMAPGVQLLSANLDELATEETLAPARARMAEWVEVGVPEPLAAGIACLMVMGAAGDIVRIGAAQDLPMEIVARLYFAIGTRLGLDWLRHMADGLDRGGHWHKLALSAVAEELYSHQRQITLRVIEHGEHLDDPDAALAAWVDTNPITVERASQLLNELRGASSGVDLAMLTVASRQFRAMAGL</sequence>
<accession>A0A7W6WA98</accession>
<dbReference type="Pfam" id="PF21076">
    <property type="entry name" value="GDH_ACT2"/>
    <property type="match status" value="1"/>
</dbReference>
<evidence type="ECO:0000256" key="2">
    <source>
        <dbReference type="SAM" id="MobiDB-lite"/>
    </source>
</evidence>
<dbReference type="InterPro" id="IPR028971">
    <property type="entry name" value="NAD-GDH_cat"/>
</dbReference>
<organism evidence="8 9">
    <name type="scientific">Roseospira visakhapatnamensis</name>
    <dbReference type="NCBI Taxonomy" id="390880"/>
    <lineage>
        <taxon>Bacteria</taxon>
        <taxon>Pseudomonadati</taxon>
        <taxon>Pseudomonadota</taxon>
        <taxon>Alphaproteobacteria</taxon>
        <taxon>Rhodospirillales</taxon>
        <taxon>Rhodospirillaceae</taxon>
        <taxon>Roseospira</taxon>
    </lineage>
</organism>
<evidence type="ECO:0000259" key="5">
    <source>
        <dbReference type="Pfam" id="PF21075"/>
    </source>
</evidence>
<dbReference type="Pfam" id="PF21074">
    <property type="entry name" value="GDH_C"/>
    <property type="match status" value="1"/>
</dbReference>
<keyword evidence="9" id="KW-1185">Reference proteome</keyword>
<dbReference type="EMBL" id="JACIGK010000012">
    <property type="protein sequence ID" value="MBB4266252.1"/>
    <property type="molecule type" value="Genomic_DNA"/>
</dbReference>
<dbReference type="InterPro" id="IPR036291">
    <property type="entry name" value="NAD(P)-bd_dom_sf"/>
</dbReference>
<dbReference type="EC" id="1.4.1.2" evidence="8"/>
<dbReference type="SUPFAM" id="SSF51735">
    <property type="entry name" value="NAD(P)-binding Rossmann-fold domains"/>
    <property type="match status" value="1"/>
</dbReference>
<dbReference type="Proteomes" id="UP000554286">
    <property type="component" value="Unassembled WGS sequence"/>
</dbReference>
<reference evidence="8 9" key="1">
    <citation type="submission" date="2020-08" db="EMBL/GenBank/DDBJ databases">
        <title>Genome sequencing of Purple Non-Sulfur Bacteria from various extreme environments.</title>
        <authorList>
            <person name="Mayer M."/>
        </authorList>
    </citation>
    <scope>NUCLEOTIDE SEQUENCE [LARGE SCALE GENOMIC DNA]</scope>
    <source>
        <strain evidence="8 9">JA131</strain>
    </source>
</reference>
<dbReference type="Gene3D" id="3.40.50.720">
    <property type="entry name" value="NAD(P)-binding Rossmann-like Domain"/>
    <property type="match status" value="1"/>
</dbReference>
<dbReference type="GO" id="GO:0006538">
    <property type="term" value="P:L-glutamate catabolic process"/>
    <property type="evidence" value="ECO:0007669"/>
    <property type="project" value="InterPro"/>
</dbReference>
<dbReference type="GO" id="GO:0004069">
    <property type="term" value="F:L-aspartate:2-oxoglutarate aminotransferase activity"/>
    <property type="evidence" value="ECO:0007669"/>
    <property type="project" value="InterPro"/>
</dbReference>
<evidence type="ECO:0000259" key="3">
    <source>
        <dbReference type="Pfam" id="PF05088"/>
    </source>
</evidence>
<dbReference type="PANTHER" id="PTHR43403:SF1">
    <property type="entry name" value="NAD-SPECIFIC GLUTAMATE DEHYDROGENASE"/>
    <property type="match status" value="1"/>
</dbReference>
<feature type="domain" description="NAD-glutamate dehydrogenase N-terminal ACT1" evidence="5">
    <location>
        <begin position="35"/>
        <end position="173"/>
    </location>
</feature>
<protein>
    <submittedName>
        <fullName evidence="8">Glutamate dehydrogenase</fullName>
        <ecNumber evidence="8">1.4.1.2</ecNumber>
    </submittedName>
</protein>
<dbReference type="InterPro" id="IPR049059">
    <property type="entry name" value="NAD_Glu_DH_HM1"/>
</dbReference>
<proteinExistence type="predicted"/>
<dbReference type="InterPro" id="IPR049062">
    <property type="entry name" value="NAD_Glu_DH_ACT2"/>
</dbReference>
<dbReference type="Pfam" id="PF21077">
    <property type="entry name" value="GDH_ACT3"/>
    <property type="match status" value="1"/>
</dbReference>
<dbReference type="RefSeq" id="WP_184044449.1">
    <property type="nucleotide sequence ID" value="NZ_JACIGK010000012.1"/>
</dbReference>
<feature type="domain" description="NAD-glutamate dehydrogenase ACT2" evidence="6">
    <location>
        <begin position="417"/>
        <end position="505"/>
    </location>
</feature>
<dbReference type="InterPro" id="IPR007780">
    <property type="entry name" value="NAD_Glu_DH_bac"/>
</dbReference>
<evidence type="ECO:0000313" key="9">
    <source>
        <dbReference type="Proteomes" id="UP000554286"/>
    </source>
</evidence>
<dbReference type="Pfam" id="PF21078">
    <property type="entry name" value="GDH_HM3"/>
    <property type="match status" value="1"/>
</dbReference>
<dbReference type="InterPro" id="IPR024727">
    <property type="entry name" value="NAD_Glu_DH_N_ACT1"/>
</dbReference>
<dbReference type="InterPro" id="IPR046346">
    <property type="entry name" value="Aminoacid_DH-like_N_sf"/>
</dbReference>
<feature type="domain" description="NAD-glutamate dehydrogenase ACT3" evidence="7">
    <location>
        <begin position="561"/>
        <end position="614"/>
    </location>
</feature>
<evidence type="ECO:0000259" key="7">
    <source>
        <dbReference type="Pfam" id="PF21077"/>
    </source>
</evidence>
<feature type="domain" description="NAD-specific glutamate dehydrogenase C-terminal" evidence="4">
    <location>
        <begin position="1301"/>
        <end position="1639"/>
    </location>
</feature>
<comment type="caution">
    <text evidence="8">The sequence shown here is derived from an EMBL/GenBank/DDBJ whole genome shotgun (WGS) entry which is preliminary data.</text>
</comment>
<dbReference type="SUPFAM" id="SSF53223">
    <property type="entry name" value="Aminoacid dehydrogenase-like, N-terminal domain"/>
    <property type="match status" value="1"/>
</dbReference>
<feature type="domain" description="NAD-glutamate dehydrogenase catalytic" evidence="3">
    <location>
        <begin position="761"/>
        <end position="1256"/>
    </location>
</feature>
<gene>
    <name evidence="8" type="ORF">GGD89_001883</name>
</gene>
<dbReference type="InterPro" id="IPR049056">
    <property type="entry name" value="NAD_Glu_DH_HM3"/>
</dbReference>
<dbReference type="Pfam" id="PF05088">
    <property type="entry name" value="Bac_GDH_CD"/>
    <property type="match status" value="1"/>
</dbReference>
<keyword evidence="1 8" id="KW-0560">Oxidoreductase</keyword>
<dbReference type="Pfam" id="PF21079">
    <property type="entry name" value="GDH_HM2"/>
    <property type="match status" value="1"/>
</dbReference>
<name>A0A7W6WA98_9PROT</name>
<dbReference type="InterPro" id="IPR049058">
    <property type="entry name" value="NAD_Glu_DH_HM2"/>
</dbReference>
<dbReference type="PANTHER" id="PTHR43403">
    <property type="entry name" value="NAD-SPECIFIC GLUTAMATE DEHYDROGENASE"/>
    <property type="match status" value="1"/>
</dbReference>
<evidence type="ECO:0000313" key="8">
    <source>
        <dbReference type="EMBL" id="MBB4266252.1"/>
    </source>
</evidence>
<evidence type="ECO:0000256" key="1">
    <source>
        <dbReference type="ARBA" id="ARBA00023002"/>
    </source>
</evidence>
<evidence type="ECO:0000259" key="6">
    <source>
        <dbReference type="Pfam" id="PF21076"/>
    </source>
</evidence>
<dbReference type="Pfam" id="PF21073">
    <property type="entry name" value="GDH_HM1"/>
    <property type="match status" value="1"/>
</dbReference>